<dbReference type="PROSITE" id="PS51892">
    <property type="entry name" value="SUBTILASE"/>
    <property type="match status" value="1"/>
</dbReference>
<evidence type="ECO:0000256" key="3">
    <source>
        <dbReference type="ARBA" id="ARBA00022801"/>
    </source>
</evidence>
<dbReference type="Pfam" id="PF00082">
    <property type="entry name" value="Peptidase_S8"/>
    <property type="match status" value="1"/>
</dbReference>
<evidence type="ECO:0000256" key="4">
    <source>
        <dbReference type="ARBA" id="ARBA00022825"/>
    </source>
</evidence>
<comment type="similarity">
    <text evidence="1 5">Belongs to the peptidase S8 family.</text>
</comment>
<evidence type="ECO:0000313" key="7">
    <source>
        <dbReference type="EMBL" id="MCP2270282.1"/>
    </source>
</evidence>
<dbReference type="InterPro" id="IPR050131">
    <property type="entry name" value="Peptidase_S8_subtilisin-like"/>
</dbReference>
<comment type="caution">
    <text evidence="7">The sequence shown here is derived from an EMBL/GenBank/DDBJ whole genome shotgun (WGS) entry which is preliminary data.</text>
</comment>
<accession>A0ABT1ICC0</accession>
<feature type="domain" description="Peptidase S8/S53" evidence="6">
    <location>
        <begin position="8"/>
        <end position="142"/>
    </location>
</feature>
<evidence type="ECO:0000313" key="8">
    <source>
        <dbReference type="Proteomes" id="UP001205185"/>
    </source>
</evidence>
<organism evidence="7 8">
    <name type="scientific">Actinokineospora diospyrosa</name>
    <dbReference type="NCBI Taxonomy" id="103728"/>
    <lineage>
        <taxon>Bacteria</taxon>
        <taxon>Bacillati</taxon>
        <taxon>Actinomycetota</taxon>
        <taxon>Actinomycetes</taxon>
        <taxon>Pseudonocardiales</taxon>
        <taxon>Pseudonocardiaceae</taxon>
        <taxon>Actinokineospora</taxon>
    </lineage>
</organism>
<sequence>MIAHHTTGPAVANLSLGGSPDAVLDAAISRLIADGVTTVVSAGNENASACDKSPARVAEAITVGATESDDTRSSFSNHGTCVDLFAPGSQITSAWNTWSGSSNHLSGTSMASPHVAGAAALLLAVDPATTPAQISAHLALDATPT</sequence>
<dbReference type="EMBL" id="JAMTCO010000006">
    <property type="protein sequence ID" value="MCP2270282.1"/>
    <property type="molecule type" value="Genomic_DNA"/>
</dbReference>
<gene>
    <name evidence="7" type="ORF">LV75_002783</name>
</gene>
<dbReference type="SUPFAM" id="SSF52743">
    <property type="entry name" value="Subtilisin-like"/>
    <property type="match status" value="1"/>
</dbReference>
<evidence type="ECO:0000259" key="6">
    <source>
        <dbReference type="Pfam" id="PF00082"/>
    </source>
</evidence>
<evidence type="ECO:0000256" key="2">
    <source>
        <dbReference type="ARBA" id="ARBA00022670"/>
    </source>
</evidence>
<keyword evidence="8" id="KW-1185">Reference proteome</keyword>
<dbReference type="InterPro" id="IPR000209">
    <property type="entry name" value="Peptidase_S8/S53_dom"/>
</dbReference>
<evidence type="ECO:0000256" key="5">
    <source>
        <dbReference type="PROSITE-ProRule" id="PRU01240"/>
    </source>
</evidence>
<keyword evidence="3" id="KW-0378">Hydrolase</keyword>
<dbReference type="PANTHER" id="PTHR43806">
    <property type="entry name" value="PEPTIDASE S8"/>
    <property type="match status" value="1"/>
</dbReference>
<evidence type="ECO:0000256" key="1">
    <source>
        <dbReference type="ARBA" id="ARBA00011073"/>
    </source>
</evidence>
<dbReference type="RefSeq" id="WP_253887261.1">
    <property type="nucleotide sequence ID" value="NZ_BAAAVB010000013.1"/>
</dbReference>
<dbReference type="Proteomes" id="UP001205185">
    <property type="component" value="Unassembled WGS sequence"/>
</dbReference>
<keyword evidence="4" id="KW-0720">Serine protease</keyword>
<dbReference type="PANTHER" id="PTHR43806:SF11">
    <property type="entry name" value="CEREVISIN-RELATED"/>
    <property type="match status" value="1"/>
</dbReference>
<dbReference type="InterPro" id="IPR023828">
    <property type="entry name" value="Peptidase_S8_Ser-AS"/>
</dbReference>
<dbReference type="Gene3D" id="3.40.50.200">
    <property type="entry name" value="Peptidase S8/S53 domain"/>
    <property type="match status" value="1"/>
</dbReference>
<dbReference type="InterPro" id="IPR036852">
    <property type="entry name" value="Peptidase_S8/S53_dom_sf"/>
</dbReference>
<reference evidence="7 8" key="1">
    <citation type="submission" date="2022-06" db="EMBL/GenBank/DDBJ databases">
        <title>Genomic Encyclopedia of Archaeal and Bacterial Type Strains, Phase II (KMG-II): from individual species to whole genera.</title>
        <authorList>
            <person name="Goeker M."/>
        </authorList>
    </citation>
    <scope>NUCLEOTIDE SEQUENCE [LARGE SCALE GENOMIC DNA]</scope>
    <source>
        <strain evidence="7 8">DSM 44255</strain>
    </source>
</reference>
<name>A0ABT1ICC0_9PSEU</name>
<dbReference type="PROSITE" id="PS00138">
    <property type="entry name" value="SUBTILASE_SER"/>
    <property type="match status" value="1"/>
</dbReference>
<comment type="caution">
    <text evidence="5">Lacks conserved residue(s) required for the propagation of feature annotation.</text>
</comment>
<proteinExistence type="inferred from homology"/>
<protein>
    <submittedName>
        <fullName evidence="7">Subtilase family protein</fullName>
    </submittedName>
</protein>
<keyword evidence="2" id="KW-0645">Protease</keyword>